<dbReference type="Proteomes" id="UP000178176">
    <property type="component" value="Unassembled WGS sequence"/>
</dbReference>
<gene>
    <name evidence="1" type="ORF">A2876_00790</name>
</gene>
<dbReference type="InterPro" id="IPR027417">
    <property type="entry name" value="P-loop_NTPase"/>
</dbReference>
<organism evidence="1 2">
    <name type="scientific">Candidatus Amesbacteria bacterium RIFCSPHIGHO2_01_FULL_48_32b</name>
    <dbReference type="NCBI Taxonomy" id="1797253"/>
    <lineage>
        <taxon>Bacteria</taxon>
        <taxon>Candidatus Amesiibacteriota</taxon>
    </lineage>
</organism>
<protein>
    <recommendedName>
        <fullName evidence="3">Adenylate kinase</fullName>
    </recommendedName>
</protein>
<proteinExistence type="predicted"/>
<dbReference type="SUPFAM" id="SSF52540">
    <property type="entry name" value="P-loop containing nucleoside triphosphate hydrolases"/>
    <property type="match status" value="1"/>
</dbReference>
<comment type="caution">
    <text evidence="1">The sequence shown here is derived from an EMBL/GenBank/DDBJ whole genome shotgun (WGS) entry which is preliminary data.</text>
</comment>
<accession>A0A1F4YGD9</accession>
<sequence>MTYLVGGTPRAGKTALKKLLLGKYGIPGFCTDYLRDALGHEAPKFGIKKGMSDIEKSEILWPFFKGILNQRIKYYKDDLLVEGTNFLPRYLSEYKEKNDIKMVFLGYADLDPEEKLKQIRNNPGAEGEWTSDMSDSELRDLVDEFIKISKYYESECAKYGIKYFDTSKNFEDVIKQAADYLTGK</sequence>
<dbReference type="AlphaFoldDB" id="A0A1F4YGD9"/>
<evidence type="ECO:0000313" key="2">
    <source>
        <dbReference type="Proteomes" id="UP000178176"/>
    </source>
</evidence>
<name>A0A1F4YGD9_9BACT</name>
<dbReference type="EMBL" id="MEXH01000002">
    <property type="protein sequence ID" value="OGC93070.1"/>
    <property type="molecule type" value="Genomic_DNA"/>
</dbReference>
<evidence type="ECO:0000313" key="1">
    <source>
        <dbReference type="EMBL" id="OGC93070.1"/>
    </source>
</evidence>
<evidence type="ECO:0008006" key="3">
    <source>
        <dbReference type="Google" id="ProtNLM"/>
    </source>
</evidence>
<reference evidence="1 2" key="1">
    <citation type="journal article" date="2016" name="Nat. Commun.">
        <title>Thousands of microbial genomes shed light on interconnected biogeochemical processes in an aquifer system.</title>
        <authorList>
            <person name="Anantharaman K."/>
            <person name="Brown C.T."/>
            <person name="Hug L.A."/>
            <person name="Sharon I."/>
            <person name="Castelle C.J."/>
            <person name="Probst A.J."/>
            <person name="Thomas B.C."/>
            <person name="Singh A."/>
            <person name="Wilkins M.J."/>
            <person name="Karaoz U."/>
            <person name="Brodie E.L."/>
            <person name="Williams K.H."/>
            <person name="Hubbard S.S."/>
            <person name="Banfield J.F."/>
        </authorList>
    </citation>
    <scope>NUCLEOTIDE SEQUENCE [LARGE SCALE GENOMIC DNA]</scope>
</reference>